<dbReference type="Gene3D" id="1.20.58.220">
    <property type="entry name" value="Phosphate transport system protein phou homolog 2, domain 2"/>
    <property type="match status" value="1"/>
</dbReference>
<dbReference type="PANTHER" id="PTHR42930">
    <property type="entry name" value="PHOSPHATE-SPECIFIC TRANSPORT SYSTEM ACCESSORY PROTEIN PHOU"/>
    <property type="match status" value="1"/>
</dbReference>
<organism evidence="4 5">
    <name type="scientific">Corynebacterium propinquum</name>
    <dbReference type="NCBI Taxonomy" id="43769"/>
    <lineage>
        <taxon>Bacteria</taxon>
        <taxon>Bacillati</taxon>
        <taxon>Actinomycetota</taxon>
        <taxon>Actinomycetes</taxon>
        <taxon>Mycobacteriales</taxon>
        <taxon>Corynebacteriaceae</taxon>
        <taxon>Corynebacterium</taxon>
    </lineage>
</organism>
<keyword evidence="1" id="KW-0592">Phosphate transport</keyword>
<dbReference type="EMBL" id="JASNVK010000023">
    <property type="protein sequence ID" value="MDK4301591.1"/>
    <property type="molecule type" value="Genomic_DNA"/>
</dbReference>
<dbReference type="RefSeq" id="WP_126844610.1">
    <property type="nucleotide sequence ID" value="NZ_CABIYR010000001.1"/>
</dbReference>
<evidence type="ECO:0000313" key="5">
    <source>
        <dbReference type="Proteomes" id="UP001226160"/>
    </source>
</evidence>
<comment type="caution">
    <text evidence="4">The sequence shown here is derived from an EMBL/GenBank/DDBJ whole genome shotgun (WGS) entry which is preliminary data.</text>
</comment>
<evidence type="ECO:0000256" key="1">
    <source>
        <dbReference type="ARBA" id="ARBA00022592"/>
    </source>
</evidence>
<dbReference type="AlphaFoldDB" id="A0AAP4F6G1"/>
<dbReference type="InterPro" id="IPR038078">
    <property type="entry name" value="PhoU-like_sf"/>
</dbReference>
<dbReference type="EMBL" id="JASNVP010000005">
    <property type="protein sequence ID" value="MDK4326047.1"/>
    <property type="molecule type" value="Genomic_DNA"/>
</dbReference>
<evidence type="ECO:0000313" key="4">
    <source>
        <dbReference type="EMBL" id="MDK4326047.1"/>
    </source>
</evidence>
<dbReference type="SUPFAM" id="SSF109755">
    <property type="entry name" value="PhoU-like"/>
    <property type="match status" value="1"/>
</dbReference>
<dbReference type="Proteomes" id="UP001243856">
    <property type="component" value="Unassembled WGS sequence"/>
</dbReference>
<feature type="domain" description="PhoU" evidence="2">
    <location>
        <begin position="125"/>
        <end position="206"/>
    </location>
</feature>
<keyword evidence="6" id="KW-1185">Reference proteome</keyword>
<dbReference type="GO" id="GO:0030643">
    <property type="term" value="P:intracellular phosphate ion homeostasis"/>
    <property type="evidence" value="ECO:0007669"/>
    <property type="project" value="InterPro"/>
</dbReference>
<dbReference type="InterPro" id="IPR026022">
    <property type="entry name" value="PhoU_dom"/>
</dbReference>
<sequence length="227" mass="24803">MRTAYRDTLNNFANDIVELSDTVHQVMDLASQALLAQPEAAQEPAAQAVARTEDLNLIRERSEARAFELLALEGPVASELRQVVSSIYIVEDFTRMAALATHIATAVLRRSPERVVPESVTPDFARLAELVDDMAQQTNAILKDPAGGIDTAINDDDDAVDKLNATLLALTTADDWAHGSRAAVDVAMLARYYERYADHCVNVCARIVFLATGKLPEGFLSSQFNID</sequence>
<dbReference type="InterPro" id="IPR028366">
    <property type="entry name" value="PhoU"/>
</dbReference>
<evidence type="ECO:0000313" key="6">
    <source>
        <dbReference type="Proteomes" id="UP001243856"/>
    </source>
</evidence>
<gene>
    <name evidence="3" type="ORF">QPX45_10170</name>
    <name evidence="4" type="ORF">QPX54_05885</name>
</gene>
<keyword evidence="1" id="KW-0813">Transport</keyword>
<dbReference type="PANTHER" id="PTHR42930:SF3">
    <property type="entry name" value="PHOSPHATE-SPECIFIC TRANSPORT SYSTEM ACCESSORY PROTEIN PHOU"/>
    <property type="match status" value="1"/>
</dbReference>
<name>A0AAP4F6G1_9CORY</name>
<reference evidence="4 6" key="1">
    <citation type="submission" date="2023-05" db="EMBL/GenBank/DDBJ databases">
        <title>Metabolic capabilities are highly conserved among human nasal-associated Corynebacterium species in pangenomic analyses.</title>
        <authorList>
            <person name="Tran T.H."/>
            <person name="Roberts A.Q."/>
            <person name="Escapa I.F."/>
            <person name="Gao W."/>
            <person name="Conlan S."/>
            <person name="Kong H."/>
            <person name="Segre J.A."/>
            <person name="Kelly M.S."/>
            <person name="Lemon K.P."/>
        </authorList>
    </citation>
    <scope>NUCLEOTIDE SEQUENCE</scope>
    <source>
        <strain evidence="4">KPL2654</strain>
        <strain evidence="3 6">KPL2811</strain>
    </source>
</reference>
<dbReference type="Proteomes" id="UP001226160">
    <property type="component" value="Unassembled WGS sequence"/>
</dbReference>
<dbReference type="GO" id="GO:0045936">
    <property type="term" value="P:negative regulation of phosphate metabolic process"/>
    <property type="evidence" value="ECO:0007669"/>
    <property type="project" value="InterPro"/>
</dbReference>
<protein>
    <submittedName>
        <fullName evidence="4">Phosphate uptake regulator PhoU</fullName>
    </submittedName>
</protein>
<proteinExistence type="predicted"/>
<evidence type="ECO:0000313" key="3">
    <source>
        <dbReference type="EMBL" id="MDK4301591.1"/>
    </source>
</evidence>
<dbReference type="Pfam" id="PF01895">
    <property type="entry name" value="PhoU"/>
    <property type="match status" value="2"/>
</dbReference>
<accession>A0AAP4F6G1</accession>
<dbReference type="GO" id="GO:0006817">
    <property type="term" value="P:phosphate ion transport"/>
    <property type="evidence" value="ECO:0007669"/>
    <property type="project" value="UniProtKB-KW"/>
</dbReference>
<evidence type="ECO:0000259" key="2">
    <source>
        <dbReference type="Pfam" id="PF01895"/>
    </source>
</evidence>
<feature type="domain" description="PhoU" evidence="2">
    <location>
        <begin position="16"/>
        <end position="106"/>
    </location>
</feature>